<proteinExistence type="predicted"/>
<feature type="transmembrane region" description="Helical" evidence="1">
    <location>
        <begin position="88"/>
        <end position="109"/>
    </location>
</feature>
<evidence type="ECO:0000259" key="2">
    <source>
        <dbReference type="Pfam" id="PF13559"/>
    </source>
</evidence>
<evidence type="ECO:0000256" key="1">
    <source>
        <dbReference type="SAM" id="Phobius"/>
    </source>
</evidence>
<sequence length="248" mass="25501">MCLGVSVLSRRALPLGRGAVVTAVGTVTVLLVVWASAVPLPARVISSPTATFTNDPTAPLDDSQAPQSQINAPPFTGTRRDGGLLDAVLGYGTAVLLGVAVLFLLALVARQLLDAYRDRGVVVGDATAGPDVDRVAATVASDASGRLAALSGGSPAEGIVAAWTRLEASLRDAGLPMPPSRTSTETTVAALGRYVVDAGALHALAALYREASWSHHPLTEDDRTRAEDALRALDAQLAPAREAGVRRG</sequence>
<keyword evidence="4" id="KW-1185">Reference proteome</keyword>
<keyword evidence="1" id="KW-0472">Membrane</keyword>
<comment type="caution">
    <text evidence="3">The sequence shown here is derived from an EMBL/GenBank/DDBJ whole genome shotgun (WGS) entry which is preliminary data.</text>
</comment>
<keyword evidence="1" id="KW-0812">Transmembrane</keyword>
<gene>
    <name evidence="3" type="ORF">ATL31_2896</name>
</gene>
<dbReference type="Proteomes" id="UP000233781">
    <property type="component" value="Unassembled WGS sequence"/>
</dbReference>
<evidence type="ECO:0000313" key="4">
    <source>
        <dbReference type="Proteomes" id="UP000233781"/>
    </source>
</evidence>
<evidence type="ECO:0000313" key="3">
    <source>
        <dbReference type="EMBL" id="PKW28041.1"/>
    </source>
</evidence>
<dbReference type="Pfam" id="PF13559">
    <property type="entry name" value="DUF4129"/>
    <property type="match status" value="1"/>
</dbReference>
<dbReference type="AlphaFoldDB" id="A0A2N3YMF0"/>
<reference evidence="3 4" key="1">
    <citation type="submission" date="2017-12" db="EMBL/GenBank/DDBJ databases">
        <title>Sequencing the genomes of 1000 Actinobacteria strains.</title>
        <authorList>
            <person name="Klenk H.-P."/>
        </authorList>
    </citation>
    <scope>NUCLEOTIDE SEQUENCE [LARGE SCALE GENOMIC DNA]</scope>
    <source>
        <strain evidence="3 4">DSM 12806</strain>
    </source>
</reference>
<feature type="transmembrane region" description="Helical" evidence="1">
    <location>
        <begin position="18"/>
        <end position="37"/>
    </location>
</feature>
<accession>A0A2N3YMF0</accession>
<name>A0A2N3YMF0_9MICO</name>
<organism evidence="3 4">
    <name type="scientific">Phycicoccus duodecadis</name>
    <dbReference type="NCBI Taxonomy" id="173053"/>
    <lineage>
        <taxon>Bacteria</taxon>
        <taxon>Bacillati</taxon>
        <taxon>Actinomycetota</taxon>
        <taxon>Actinomycetes</taxon>
        <taxon>Micrococcales</taxon>
        <taxon>Intrasporangiaceae</taxon>
        <taxon>Phycicoccus</taxon>
    </lineage>
</organism>
<protein>
    <submittedName>
        <fullName evidence="3">Uncharacterized protein DUF4129</fullName>
    </submittedName>
</protein>
<dbReference type="EMBL" id="PJNE01000001">
    <property type="protein sequence ID" value="PKW28041.1"/>
    <property type="molecule type" value="Genomic_DNA"/>
</dbReference>
<keyword evidence="1" id="KW-1133">Transmembrane helix</keyword>
<dbReference type="InterPro" id="IPR025403">
    <property type="entry name" value="TgpA-like_C"/>
</dbReference>
<feature type="domain" description="Protein-glutamine gamma-glutamyltransferase-like C-terminal" evidence="2">
    <location>
        <begin position="162"/>
        <end position="231"/>
    </location>
</feature>